<dbReference type="PANTHER" id="PTHR21137">
    <property type="entry name" value="ODORANT RECEPTOR"/>
    <property type="match status" value="1"/>
</dbReference>
<keyword evidence="4 10" id="KW-0812">Transmembrane</keyword>
<dbReference type="Pfam" id="PF02949">
    <property type="entry name" value="7tm_6"/>
    <property type="match status" value="1"/>
</dbReference>
<keyword evidence="12" id="KW-1185">Reference proteome</keyword>
<keyword evidence="9 10" id="KW-0807">Transducer</keyword>
<reference evidence="11 12" key="1">
    <citation type="submission" date="2024-08" db="EMBL/GenBank/DDBJ databases">
        <authorList>
            <person name="Will J Nash"/>
            <person name="Angela Man"/>
            <person name="Seanna McTaggart"/>
            <person name="Kendall Baker"/>
            <person name="Tom Barker"/>
            <person name="Leah Catchpole"/>
            <person name="Alex Durrant"/>
            <person name="Karim Gharbi"/>
            <person name="Naomi Irish"/>
            <person name="Gemy Kaithakottil"/>
            <person name="Debby Ku"/>
            <person name="Aaliyah Providence"/>
            <person name="Felix Shaw"/>
            <person name="David Swarbreck"/>
            <person name="Chris Watkins"/>
            <person name="Ann M. McCartney"/>
            <person name="Giulio Formenti"/>
            <person name="Alice Mouton"/>
            <person name="Noel Vella"/>
            <person name="Bjorn M von Reumont"/>
            <person name="Adriana Vella"/>
            <person name="Wilfried Haerty"/>
        </authorList>
    </citation>
    <scope>NUCLEOTIDE SEQUENCE [LARGE SCALE GENOMIC DNA]</scope>
</reference>
<feature type="transmembrane region" description="Helical" evidence="10">
    <location>
        <begin position="287"/>
        <end position="305"/>
    </location>
</feature>
<feature type="transmembrane region" description="Helical" evidence="10">
    <location>
        <begin position="145"/>
        <end position="163"/>
    </location>
</feature>
<dbReference type="InterPro" id="IPR004117">
    <property type="entry name" value="7tm6_olfct_rcpt"/>
</dbReference>
<comment type="subcellular location">
    <subcellularLocation>
        <location evidence="1 10">Cell membrane</location>
        <topology evidence="1 10">Multi-pass membrane protein</topology>
    </subcellularLocation>
</comment>
<evidence type="ECO:0000256" key="7">
    <source>
        <dbReference type="ARBA" id="ARBA00023136"/>
    </source>
</evidence>
<evidence type="ECO:0000256" key="5">
    <source>
        <dbReference type="ARBA" id="ARBA00022725"/>
    </source>
</evidence>
<evidence type="ECO:0000256" key="10">
    <source>
        <dbReference type="RuleBase" id="RU351113"/>
    </source>
</evidence>
<keyword evidence="6 10" id="KW-1133">Transmembrane helix</keyword>
<keyword evidence="7 10" id="KW-0472">Membrane</keyword>
<dbReference type="PANTHER" id="PTHR21137:SF35">
    <property type="entry name" value="ODORANT RECEPTOR 19A-RELATED"/>
    <property type="match status" value="1"/>
</dbReference>
<evidence type="ECO:0000256" key="3">
    <source>
        <dbReference type="ARBA" id="ARBA00022606"/>
    </source>
</evidence>
<accession>A0ABP1N6R9</accession>
<proteinExistence type="inferred from homology"/>
<feature type="transmembrane region" description="Helical" evidence="10">
    <location>
        <begin position="89"/>
        <end position="108"/>
    </location>
</feature>
<feature type="transmembrane region" description="Helical" evidence="10">
    <location>
        <begin position="317"/>
        <end position="336"/>
    </location>
</feature>
<comment type="caution">
    <text evidence="11">The sequence shown here is derived from an EMBL/GenBank/DDBJ whole genome shotgun (WGS) entry which is preliminary data.</text>
</comment>
<evidence type="ECO:0000256" key="2">
    <source>
        <dbReference type="ARBA" id="ARBA00022475"/>
    </source>
</evidence>
<dbReference type="EMBL" id="CAXAJV020001287">
    <property type="protein sequence ID" value="CAL7936665.1"/>
    <property type="molecule type" value="Genomic_DNA"/>
</dbReference>
<evidence type="ECO:0000313" key="11">
    <source>
        <dbReference type="EMBL" id="CAL7936665.1"/>
    </source>
</evidence>
<evidence type="ECO:0000256" key="9">
    <source>
        <dbReference type="ARBA" id="ARBA00023224"/>
    </source>
</evidence>
<evidence type="ECO:0000313" key="12">
    <source>
        <dbReference type="Proteomes" id="UP001642520"/>
    </source>
</evidence>
<evidence type="ECO:0000256" key="6">
    <source>
        <dbReference type="ARBA" id="ARBA00022989"/>
    </source>
</evidence>
<evidence type="ECO:0000256" key="1">
    <source>
        <dbReference type="ARBA" id="ARBA00004651"/>
    </source>
</evidence>
<dbReference type="Proteomes" id="UP001642520">
    <property type="component" value="Unassembled WGS sequence"/>
</dbReference>
<evidence type="ECO:0000256" key="8">
    <source>
        <dbReference type="ARBA" id="ARBA00023170"/>
    </source>
</evidence>
<evidence type="ECO:0000256" key="4">
    <source>
        <dbReference type="ARBA" id="ARBA00022692"/>
    </source>
</evidence>
<feature type="transmembrane region" description="Helical" evidence="10">
    <location>
        <begin position="58"/>
        <end position="77"/>
    </location>
</feature>
<keyword evidence="8 10" id="KW-0675">Receptor</keyword>
<gene>
    <name evidence="11" type="ORF">XYLVIOL_LOCUS2304</name>
</gene>
<keyword evidence="5 10" id="KW-0552">Olfaction</keyword>
<feature type="transmembrane region" description="Helical" evidence="10">
    <location>
        <begin position="202"/>
        <end position="230"/>
    </location>
</feature>
<keyword evidence="3 10" id="KW-0716">Sensory transduction</keyword>
<protein>
    <recommendedName>
        <fullName evidence="10">Odorant receptor</fullName>
    </recommendedName>
</protein>
<name>A0ABP1N6R9_XYLVO</name>
<sequence>MRESQKNLKKSPRTEDSYEHHVHLSIQWSRWLLKPMGLWPNSRATSQLEKPLHWLTKITCYSLISFLFIPCSLYAILEVEDLYDKLKLLGPLIFCVMAFAKYYSLIVHENDIRECVRRIECDWRSTSYASDRDIMILNANFGRRLIILCTFFMYSGFVFYYIAVPISVGRISVEDDNLTFIPLVFPFSKHIVDTRYSPTNEIVFFVQMIAGALMHGITTAACSLAAAFAVHACGQMQVLTSWLDHLIDGRSDMSGTVDGRIADIVRQHVRILKFLTLTKKTLQQISFAEFLGCTLDICLVGYYVIMESKSNDVTSAVTYVILLISLTFNIFIFCYIGEIVAEQCRKIGEMSYMIEWYRLPGNKKLCCVLIIAMSNCSVKLTAGNMVELSISTFTDVVKTAVAFLNVLRTTT</sequence>
<comment type="caution">
    <text evidence="10">Lacks conserved residue(s) required for the propagation of feature annotation.</text>
</comment>
<keyword evidence="2" id="KW-1003">Cell membrane</keyword>
<organism evidence="11 12">
    <name type="scientific">Xylocopa violacea</name>
    <name type="common">Violet carpenter bee</name>
    <name type="synonym">Apis violacea</name>
    <dbReference type="NCBI Taxonomy" id="135666"/>
    <lineage>
        <taxon>Eukaryota</taxon>
        <taxon>Metazoa</taxon>
        <taxon>Ecdysozoa</taxon>
        <taxon>Arthropoda</taxon>
        <taxon>Hexapoda</taxon>
        <taxon>Insecta</taxon>
        <taxon>Pterygota</taxon>
        <taxon>Neoptera</taxon>
        <taxon>Endopterygota</taxon>
        <taxon>Hymenoptera</taxon>
        <taxon>Apocrita</taxon>
        <taxon>Aculeata</taxon>
        <taxon>Apoidea</taxon>
        <taxon>Anthophila</taxon>
        <taxon>Apidae</taxon>
        <taxon>Xylocopa</taxon>
        <taxon>Xylocopa</taxon>
    </lineage>
</organism>
<comment type="similarity">
    <text evidence="10">Belongs to the insect chemoreceptor superfamily. Heteromeric odorant receptor channel (TC 1.A.69) family.</text>
</comment>